<evidence type="ECO:0000313" key="7">
    <source>
        <dbReference type="EMBL" id="GAP64092.1"/>
    </source>
</evidence>
<evidence type="ECO:0000313" key="8">
    <source>
        <dbReference type="Proteomes" id="UP000037784"/>
    </source>
</evidence>
<dbReference type="STRING" id="872965.SE16_14035"/>
<evidence type="ECO:0000256" key="1">
    <source>
        <dbReference type="ARBA" id="ARBA00022485"/>
    </source>
</evidence>
<organism evidence="7 8">
    <name type="scientific">Ardenticatena maritima</name>
    <dbReference type="NCBI Taxonomy" id="872965"/>
    <lineage>
        <taxon>Bacteria</taxon>
        <taxon>Bacillati</taxon>
        <taxon>Chloroflexota</taxon>
        <taxon>Ardenticatenia</taxon>
        <taxon>Ardenticatenales</taxon>
        <taxon>Ardenticatenaceae</taxon>
        <taxon>Ardenticatena</taxon>
    </lineage>
</organism>
<evidence type="ECO:0000259" key="6">
    <source>
        <dbReference type="PROSITE" id="PS51379"/>
    </source>
</evidence>
<accession>A0A0M8KAJ0</accession>
<gene>
    <name evidence="7" type="ORF">ARMA_2515</name>
</gene>
<dbReference type="SUPFAM" id="SSF54862">
    <property type="entry name" value="4Fe-4S ferredoxins"/>
    <property type="match status" value="1"/>
</dbReference>
<comment type="caution">
    <text evidence="7">The sequence shown here is derived from an EMBL/GenBank/DDBJ whole genome shotgun (WGS) entry which is preliminary data.</text>
</comment>
<keyword evidence="4" id="KW-0411">Iron-sulfur</keyword>
<reference evidence="8" key="2">
    <citation type="submission" date="2015-08" db="EMBL/GenBank/DDBJ databases">
        <title>Draft Genome Sequence of a Heterotrophic Facultative Anaerobic Bacterium Ardenticatena maritima Strain 110S.</title>
        <authorList>
            <person name="Kawaichi S."/>
            <person name="Yoshida T."/>
            <person name="Sako Y."/>
            <person name="Nakamura R."/>
        </authorList>
    </citation>
    <scope>NUCLEOTIDE SEQUENCE [LARGE SCALE GENOMIC DNA]</scope>
    <source>
        <strain evidence="8">110S</strain>
    </source>
</reference>
<dbReference type="AlphaFoldDB" id="A0A0M8KAJ0"/>
<evidence type="ECO:0000256" key="2">
    <source>
        <dbReference type="ARBA" id="ARBA00022723"/>
    </source>
</evidence>
<feature type="domain" description="4Fe-4S ferredoxin-type" evidence="6">
    <location>
        <begin position="192"/>
        <end position="221"/>
    </location>
</feature>
<dbReference type="InterPro" id="IPR050954">
    <property type="entry name" value="ET_IronSulfur_Cluster-Binding"/>
</dbReference>
<feature type="domain" description="4Fe-4S ferredoxin-type" evidence="6">
    <location>
        <begin position="114"/>
        <end position="143"/>
    </location>
</feature>
<feature type="region of interest" description="Disordered" evidence="5">
    <location>
        <begin position="1"/>
        <end position="25"/>
    </location>
</feature>
<dbReference type="Pfam" id="PF12797">
    <property type="entry name" value="Fer4_2"/>
    <property type="match status" value="1"/>
</dbReference>
<dbReference type="InterPro" id="IPR017896">
    <property type="entry name" value="4Fe4S_Fe-S-bd"/>
</dbReference>
<dbReference type="PANTHER" id="PTHR43177">
    <property type="entry name" value="PROTEIN NRFC"/>
    <property type="match status" value="1"/>
</dbReference>
<dbReference type="Proteomes" id="UP000037784">
    <property type="component" value="Unassembled WGS sequence"/>
</dbReference>
<dbReference type="PANTHER" id="PTHR43177:SF3">
    <property type="entry name" value="PROTEIN NRFC HOMOLOG"/>
    <property type="match status" value="1"/>
</dbReference>
<dbReference type="InterPro" id="IPR017900">
    <property type="entry name" value="4Fe4S_Fe_S_CS"/>
</dbReference>
<evidence type="ECO:0000256" key="4">
    <source>
        <dbReference type="ARBA" id="ARBA00023014"/>
    </source>
</evidence>
<dbReference type="CDD" id="cd10551">
    <property type="entry name" value="PsrB"/>
    <property type="match status" value="1"/>
</dbReference>
<keyword evidence="1" id="KW-0004">4Fe-4S</keyword>
<dbReference type="PROSITE" id="PS00198">
    <property type="entry name" value="4FE4S_FER_1"/>
    <property type="match status" value="1"/>
</dbReference>
<name>A0A0M8KAJ0_9CHLR</name>
<dbReference type="PROSITE" id="PS51379">
    <property type="entry name" value="4FE4S_FER_2"/>
    <property type="match status" value="2"/>
</dbReference>
<dbReference type="GO" id="GO:0051539">
    <property type="term" value="F:4 iron, 4 sulfur cluster binding"/>
    <property type="evidence" value="ECO:0007669"/>
    <property type="project" value="UniProtKB-KW"/>
</dbReference>
<reference evidence="7 8" key="1">
    <citation type="journal article" date="2015" name="Genome Announc.">
        <title>Draft Genome Sequence of a Heterotrophic Facultative Anaerobic Thermophilic Bacterium, Ardenticatena maritima Strain 110ST.</title>
        <authorList>
            <person name="Kawaichi S."/>
            <person name="Yoshida T."/>
            <person name="Sako Y."/>
            <person name="Nakamura R."/>
        </authorList>
    </citation>
    <scope>NUCLEOTIDE SEQUENCE [LARGE SCALE GENOMIC DNA]</scope>
    <source>
        <strain evidence="7 8">110S</strain>
    </source>
</reference>
<dbReference type="Gene3D" id="3.30.70.20">
    <property type="match status" value="2"/>
</dbReference>
<sequence length="320" mass="36014">MSDQMIPINTIDVQPEDVSPAPENEALDEERRRFLAKFSSAVFAGLMAPAIFSKDFPKSAEVPVPTETPQKFPTKPLRKPNTDYLDPEAGVIDRMLVDLRRALEKRERGEKVRFGMAVDLQKCTGCRACTVACKAENQTPPEVSYNVVLEQEVGQFPNVRRVFMYKPCFHCENPPCTPVCPVAATWKREEDGIVVIDYDKCIGCRYCLTACPYGARFIDLGKTYTDPLQPYEQMASPEYGENRVRATGSSPVGNARKCHFCLHRIYQGMLPACAETCIGRAIHFGDLDDPESLVSELIAKRPYIRLKEELGTEPNVYYLL</sequence>
<keyword evidence="8" id="KW-1185">Reference proteome</keyword>
<dbReference type="InParanoid" id="A0A0M8KAJ0"/>
<dbReference type="GO" id="GO:0046872">
    <property type="term" value="F:metal ion binding"/>
    <property type="evidence" value="ECO:0007669"/>
    <property type="project" value="UniProtKB-KW"/>
</dbReference>
<keyword evidence="2" id="KW-0479">Metal-binding</keyword>
<evidence type="ECO:0000256" key="5">
    <source>
        <dbReference type="SAM" id="MobiDB-lite"/>
    </source>
</evidence>
<dbReference type="Pfam" id="PF13247">
    <property type="entry name" value="Fer4_11"/>
    <property type="match status" value="2"/>
</dbReference>
<dbReference type="RefSeq" id="WP_200907416.1">
    <property type="nucleotide sequence ID" value="NZ_BBZA01000225.1"/>
</dbReference>
<protein>
    <submittedName>
        <fullName evidence="7">Prokaryotic molybdopterin-containing oxidoreductase family</fullName>
    </submittedName>
</protein>
<dbReference type="EMBL" id="BBZA01000225">
    <property type="protein sequence ID" value="GAP64092.1"/>
    <property type="molecule type" value="Genomic_DNA"/>
</dbReference>
<keyword evidence="3" id="KW-0408">Iron</keyword>
<feature type="region of interest" description="Disordered" evidence="5">
    <location>
        <begin position="62"/>
        <end position="84"/>
    </location>
</feature>
<evidence type="ECO:0000256" key="3">
    <source>
        <dbReference type="ARBA" id="ARBA00023004"/>
    </source>
</evidence>
<proteinExistence type="predicted"/>